<gene>
    <name evidence="1" type="ORF">OHV25_38110</name>
</gene>
<protein>
    <submittedName>
        <fullName evidence="1">Uncharacterized protein</fullName>
    </submittedName>
</protein>
<reference evidence="1" key="1">
    <citation type="submission" date="2022-10" db="EMBL/GenBank/DDBJ databases">
        <title>The complete genomes of actinobacterial strains from the NBC collection.</title>
        <authorList>
            <person name="Joergensen T.S."/>
            <person name="Alvarez Arevalo M."/>
            <person name="Sterndorff E.B."/>
            <person name="Faurdal D."/>
            <person name="Vuksanovic O."/>
            <person name="Mourched A.-S."/>
            <person name="Charusanti P."/>
            <person name="Shaw S."/>
            <person name="Blin K."/>
            <person name="Weber T."/>
        </authorList>
    </citation>
    <scope>NUCLEOTIDE SEQUENCE</scope>
    <source>
        <strain evidence="1">NBC_00060</strain>
    </source>
</reference>
<proteinExistence type="predicted"/>
<evidence type="ECO:0000313" key="1">
    <source>
        <dbReference type="EMBL" id="WTU44975.1"/>
    </source>
</evidence>
<sequence length="60" mass="6836">MIGQLRIEVQGFEQPGQDVESLLWELDGLWEDLLQLDVEDVTKPDAGPARRAPGRAFWSR</sequence>
<dbReference type="EMBL" id="CP108253">
    <property type="protein sequence ID" value="WTU44975.1"/>
    <property type="molecule type" value="Genomic_DNA"/>
</dbReference>
<name>A0AAU2HCH3_9ACTN</name>
<dbReference type="AlphaFoldDB" id="A0AAU2HCH3"/>
<accession>A0AAU2HCH3</accession>
<organism evidence="1">
    <name type="scientific">Streptomyces sp. NBC_00060</name>
    <dbReference type="NCBI Taxonomy" id="2975636"/>
    <lineage>
        <taxon>Bacteria</taxon>
        <taxon>Bacillati</taxon>
        <taxon>Actinomycetota</taxon>
        <taxon>Actinomycetes</taxon>
        <taxon>Kitasatosporales</taxon>
        <taxon>Streptomycetaceae</taxon>
        <taxon>Streptomyces</taxon>
    </lineage>
</organism>